<accession>G4NYV6</accession>
<evidence type="ECO:0000313" key="1">
    <source>
        <dbReference type="EMBL" id="AEP87734.1"/>
    </source>
</evidence>
<keyword evidence="2" id="KW-1185">Reference proteome</keyword>
<evidence type="ECO:0000313" key="2">
    <source>
        <dbReference type="Proteomes" id="UP000002651"/>
    </source>
</evidence>
<name>G4NYV6_BACS4</name>
<organism evidence="1 2">
    <name type="scientific">Bacillus spizizenii (strain DSM 15029 / JCM 12233 / NBRC 101239 / NRRL B-23049 / TU-B-10)</name>
    <name type="common">Bacillus subtilis subsp. spizizenii</name>
    <dbReference type="NCBI Taxonomy" id="1052585"/>
    <lineage>
        <taxon>Bacteria</taxon>
        <taxon>Bacillati</taxon>
        <taxon>Bacillota</taxon>
        <taxon>Bacilli</taxon>
        <taxon>Bacillales</taxon>
        <taxon>Bacillaceae</taxon>
        <taxon>Bacillus</taxon>
    </lineage>
</organism>
<dbReference type="STRING" id="1052585.GYO_3131"/>
<proteinExistence type="predicted"/>
<dbReference type="KEGG" id="bst:GYO_3131"/>
<dbReference type="AlphaFoldDB" id="G4NYV6"/>
<dbReference type="HOGENOM" id="CLU_3247459_0_0_9"/>
<reference evidence="1 2" key="1">
    <citation type="journal article" date="2012" name="J. Bacteriol.">
        <title>Whole-genome sequences of Bacillus subtilis and close relatives.</title>
        <authorList>
            <person name="Earl A.M."/>
            <person name="Eppinger M."/>
            <person name="Fricke W.F."/>
            <person name="Rosovitz M.J."/>
            <person name="Rasko D.A."/>
            <person name="Daugherty S."/>
            <person name="Losick R."/>
            <person name="Kolter R."/>
            <person name="Ravel J."/>
        </authorList>
    </citation>
    <scope>NUCLEOTIDE SEQUENCE [LARGE SCALE GENOMIC DNA]</scope>
    <source>
        <strain evidence="2">DSM 15029 / JCM 12233 / NBRC 101239 / NRRL B-23049 / TU-B-10</strain>
    </source>
</reference>
<protein>
    <submittedName>
        <fullName evidence="1">Uncharacterized protein</fullName>
    </submittedName>
</protein>
<dbReference type="Proteomes" id="UP000002651">
    <property type="component" value="Chromosome"/>
</dbReference>
<gene>
    <name evidence="1" type="ordered locus">GYO_3131</name>
</gene>
<sequence length="42" mass="4873">MHILSSLFSPDTSGLFLMEKRIGRLIDRAIVVLKNTFFYLKT</sequence>
<dbReference type="EMBL" id="CP002905">
    <property type="protein sequence ID" value="AEP87734.1"/>
    <property type="molecule type" value="Genomic_DNA"/>
</dbReference>